<name>A0ABR6KKY6_9BACT</name>
<protein>
    <submittedName>
        <fullName evidence="4">Sialate O-acetylesterase</fullName>
        <ecNumber evidence="4">3.1.1.53</ecNumber>
    </submittedName>
</protein>
<dbReference type="SUPFAM" id="SSF52266">
    <property type="entry name" value="SGNH hydrolase"/>
    <property type="match status" value="1"/>
</dbReference>
<organism evidence="4 5">
    <name type="scientific">Parabacteroides faecis</name>
    <dbReference type="NCBI Taxonomy" id="1217282"/>
    <lineage>
        <taxon>Bacteria</taxon>
        <taxon>Pseudomonadati</taxon>
        <taxon>Bacteroidota</taxon>
        <taxon>Bacteroidia</taxon>
        <taxon>Bacteroidales</taxon>
        <taxon>Tannerellaceae</taxon>
        <taxon>Parabacteroides</taxon>
    </lineage>
</organism>
<dbReference type="RefSeq" id="WP_183670494.1">
    <property type="nucleotide sequence ID" value="NZ_BMPB01000001.1"/>
</dbReference>
<reference evidence="4 5" key="1">
    <citation type="submission" date="2020-08" db="EMBL/GenBank/DDBJ databases">
        <title>Genomic Encyclopedia of Type Strains, Phase IV (KMG-IV): sequencing the most valuable type-strain genomes for metagenomic binning, comparative biology and taxonomic classification.</title>
        <authorList>
            <person name="Goeker M."/>
        </authorList>
    </citation>
    <scope>NUCLEOTIDE SEQUENCE [LARGE SCALE GENOMIC DNA]</scope>
    <source>
        <strain evidence="4 5">DSM 102983</strain>
    </source>
</reference>
<sequence>MRKIIKPSLLAVGLLFSSFMQATVSLPHFFSDNMVLQRDMPIHIWGKADKKETVTVSFNGTSITAKADQHGRWQVELPSMRYGGPFSMTVKGHDNTIALDNILIGDVWLCSGQSNMEFNLSGAHNAEEAIRQSENKQIRLLTVPKTIQTNECDDIQETSWEECNPLTSPTFSAVAYFFGQALEKELDVPVGLIHSSWGGTDIETWTSWEAAMENPVYASYKGKTLEKALGYSMQDIERFKKALEKDKGLIEKWYAPTMKTTDWKKVHIPSIWSGDLKNEDGVVWFRTEIDLPDETAGLEGHIQLGGIDDGDITYVNGVEVGRTDFWFANRNYHIKDGILKSGKNIITLRMTDTGTIGGMSAKDEEVFLEVAGRKYPLAGEWSYKPSVLSSSYGFSNTGSGPNSFSSLLYNGMIRPLVGYNIKGVIWYQGENNAAHAWQYRSLFPLMINDWRKQWGYEFPFIWVQLANFMAIEAQPQESEWAELREAQNMTLRLHKTGQAVITDIGEAFDIHPRNKQDVGKRLAQNALKIAYGQDVLGAGPVFESMKKEGNKIILSFSNVGKGLSTSDKNRYSYINGFTIAGSDRKFVWAQAYIHDGKVIVFNDEIKEPVAVRYGWSNNPADNNLVNSDGLLASPFRTDSWKGLTEK</sequence>
<dbReference type="PANTHER" id="PTHR22901:SF0">
    <property type="entry name" value="SIALATE O-ACETYLESTERASE"/>
    <property type="match status" value="1"/>
</dbReference>
<dbReference type="SUPFAM" id="SSF49785">
    <property type="entry name" value="Galactose-binding domain-like"/>
    <property type="match status" value="1"/>
</dbReference>
<evidence type="ECO:0000259" key="3">
    <source>
        <dbReference type="Pfam" id="PF03629"/>
    </source>
</evidence>
<evidence type="ECO:0000256" key="2">
    <source>
        <dbReference type="SAM" id="SignalP"/>
    </source>
</evidence>
<accession>A0ABR6KKY6</accession>
<dbReference type="Proteomes" id="UP000533637">
    <property type="component" value="Unassembled WGS sequence"/>
</dbReference>
<feature type="signal peptide" evidence="2">
    <location>
        <begin position="1"/>
        <end position="22"/>
    </location>
</feature>
<dbReference type="EMBL" id="JACHOC010000003">
    <property type="protein sequence ID" value="MBB4622173.1"/>
    <property type="molecule type" value="Genomic_DNA"/>
</dbReference>
<keyword evidence="1 4" id="KW-0378">Hydrolase</keyword>
<dbReference type="Gene3D" id="3.40.50.1110">
    <property type="entry name" value="SGNH hydrolase"/>
    <property type="match status" value="2"/>
</dbReference>
<dbReference type="InterPro" id="IPR036514">
    <property type="entry name" value="SGNH_hydro_sf"/>
</dbReference>
<evidence type="ECO:0000313" key="4">
    <source>
        <dbReference type="EMBL" id="MBB4622173.1"/>
    </source>
</evidence>
<dbReference type="Pfam" id="PF03629">
    <property type="entry name" value="SASA"/>
    <property type="match status" value="2"/>
</dbReference>
<dbReference type="InterPro" id="IPR039329">
    <property type="entry name" value="SIAE"/>
</dbReference>
<gene>
    <name evidence="4" type="ORF">GGQ57_002070</name>
</gene>
<evidence type="ECO:0000313" key="5">
    <source>
        <dbReference type="Proteomes" id="UP000533637"/>
    </source>
</evidence>
<keyword evidence="2" id="KW-0732">Signal</keyword>
<proteinExistence type="predicted"/>
<dbReference type="InterPro" id="IPR013783">
    <property type="entry name" value="Ig-like_fold"/>
</dbReference>
<feature type="chain" id="PRO_5046343602" evidence="2">
    <location>
        <begin position="23"/>
        <end position="646"/>
    </location>
</feature>
<dbReference type="InterPro" id="IPR005181">
    <property type="entry name" value="SASA"/>
</dbReference>
<dbReference type="Gene3D" id="2.60.40.10">
    <property type="entry name" value="Immunoglobulins"/>
    <property type="match status" value="1"/>
</dbReference>
<dbReference type="InterPro" id="IPR008979">
    <property type="entry name" value="Galactose-bd-like_sf"/>
</dbReference>
<comment type="caution">
    <text evidence="4">The sequence shown here is derived from an EMBL/GenBank/DDBJ whole genome shotgun (WGS) entry which is preliminary data.</text>
</comment>
<dbReference type="PANTHER" id="PTHR22901">
    <property type="entry name" value="SIALATE O-ACETYLESTERASE"/>
    <property type="match status" value="1"/>
</dbReference>
<feature type="domain" description="Sialate O-acetylesterase" evidence="3">
    <location>
        <begin position="412"/>
        <end position="527"/>
    </location>
</feature>
<dbReference type="EC" id="3.1.1.53" evidence="4"/>
<dbReference type="GO" id="GO:0001681">
    <property type="term" value="F:sialate O-acetylesterase activity"/>
    <property type="evidence" value="ECO:0007669"/>
    <property type="project" value="UniProtKB-EC"/>
</dbReference>
<keyword evidence="5" id="KW-1185">Reference proteome</keyword>
<evidence type="ECO:0000256" key="1">
    <source>
        <dbReference type="ARBA" id="ARBA00022801"/>
    </source>
</evidence>
<feature type="domain" description="Sialate O-acetylesterase" evidence="3">
    <location>
        <begin position="106"/>
        <end position="208"/>
    </location>
</feature>